<dbReference type="Pfam" id="PF00672">
    <property type="entry name" value="HAMP"/>
    <property type="match status" value="1"/>
</dbReference>
<evidence type="ECO:0000256" key="8">
    <source>
        <dbReference type="ARBA" id="ARBA00022741"/>
    </source>
</evidence>
<evidence type="ECO:0000256" key="6">
    <source>
        <dbReference type="ARBA" id="ARBA00022679"/>
    </source>
</evidence>
<keyword evidence="18" id="KW-1185">Reference proteome</keyword>
<dbReference type="Pfam" id="PF21085">
    <property type="entry name" value="CusS"/>
    <property type="match status" value="1"/>
</dbReference>
<dbReference type="EC" id="2.7.13.3" evidence="14"/>
<evidence type="ECO:0000256" key="2">
    <source>
        <dbReference type="ARBA" id="ARBA00004429"/>
    </source>
</evidence>
<dbReference type="PANTHER" id="PTHR45436">
    <property type="entry name" value="SENSOR HISTIDINE KINASE YKOH"/>
    <property type="match status" value="1"/>
</dbReference>
<keyword evidence="4 14" id="KW-0997">Cell inner membrane</keyword>
<sequence length="456" mass="52117">MRSWRCTLSMKKKLLLMLVGMAFVTYFLLAFILKFAIERHFLNQDYNYIVSKFNAIENTLLSSPQAVFDQSKNMPLYMWVFDKEKVIYKNSNLTFPSAQSFTPTAPNILKRKNEIEWREDSLAIRAFAFKSERYVVVLGMSINHHIVFLEELAWILFWTLGTAFVASSVYSWWVVKKGLKPIASLNQHIQQVTPEQLDLRLPVESLPTELQDLARKHNAMLDRLQLGFQRLSDFSSDIAHELKTPLTNVMTQNQVMLGAARSEDEYQDALASTLEELNRITKTINDLLYIAKAENKLIHRNDECFSVKAQIERLVDYYDILAEEASLTMTYQGDAKLYMDKNMFERAVGNLLSNAIRHAYAGTCIELNVQERDNQVLITVANQGDTIAEENLPYLFDRFYRADKSRVHRGSVGAGLGLSITQSIIHAYGGAVNVSSERSLTRFEITLASASDDSKQ</sequence>
<evidence type="ECO:0000259" key="16">
    <source>
        <dbReference type="PROSITE" id="PS50885"/>
    </source>
</evidence>
<dbReference type="PROSITE" id="PS50109">
    <property type="entry name" value="HIS_KIN"/>
    <property type="match status" value="1"/>
</dbReference>
<keyword evidence="9 14" id="KW-0418">Kinase</keyword>
<dbReference type="SMART" id="SM00387">
    <property type="entry name" value="HATPase_c"/>
    <property type="match status" value="1"/>
</dbReference>
<keyword evidence="7 14" id="KW-0812">Transmembrane</keyword>
<comment type="caution">
    <text evidence="17">The sequence shown here is derived from an EMBL/GenBank/DDBJ whole genome shotgun (WGS) entry which is preliminary data.</text>
</comment>
<dbReference type="Proteomes" id="UP000037530">
    <property type="component" value="Unassembled WGS sequence"/>
</dbReference>
<organism evidence="17 18">
    <name type="scientific">Vibrio hepatarius</name>
    <dbReference type="NCBI Taxonomy" id="171383"/>
    <lineage>
        <taxon>Bacteria</taxon>
        <taxon>Pseudomonadati</taxon>
        <taxon>Pseudomonadota</taxon>
        <taxon>Gammaproteobacteria</taxon>
        <taxon>Vibrionales</taxon>
        <taxon>Vibrionaceae</taxon>
        <taxon>Vibrio</taxon>
        <taxon>Vibrio oreintalis group</taxon>
    </lineage>
</organism>
<accession>A0A0M0I1T4</accession>
<keyword evidence="3 14" id="KW-1003">Cell membrane</keyword>
<keyword evidence="5" id="KW-0597">Phosphoprotein</keyword>
<proteinExistence type="predicted"/>
<evidence type="ECO:0000313" key="17">
    <source>
        <dbReference type="EMBL" id="KOO08037.1"/>
    </source>
</evidence>
<evidence type="ECO:0000256" key="14">
    <source>
        <dbReference type="RuleBase" id="RU364088"/>
    </source>
</evidence>
<dbReference type="NCBIfam" id="TIGR01386">
    <property type="entry name" value="cztS_silS_copS"/>
    <property type="match status" value="1"/>
</dbReference>
<feature type="transmembrane region" description="Helical" evidence="14">
    <location>
        <begin position="14"/>
        <end position="37"/>
    </location>
</feature>
<dbReference type="SUPFAM" id="SSF55874">
    <property type="entry name" value="ATPase domain of HSP90 chaperone/DNA topoisomerase II/histidine kinase"/>
    <property type="match status" value="1"/>
</dbReference>
<dbReference type="Gene3D" id="3.30.565.10">
    <property type="entry name" value="Histidine kinase-like ATPase, C-terminal domain"/>
    <property type="match status" value="1"/>
</dbReference>
<dbReference type="SMART" id="SM00304">
    <property type="entry name" value="HAMP"/>
    <property type="match status" value="1"/>
</dbReference>
<comment type="catalytic activity">
    <reaction evidence="1 14">
        <text>ATP + protein L-histidine = ADP + protein N-phospho-L-histidine.</text>
        <dbReference type="EC" id="2.7.13.3"/>
    </reaction>
</comment>
<dbReference type="Gene3D" id="6.10.340.10">
    <property type="match status" value="1"/>
</dbReference>
<dbReference type="GO" id="GO:0005886">
    <property type="term" value="C:plasma membrane"/>
    <property type="evidence" value="ECO:0007669"/>
    <property type="project" value="UniProtKB-SubCell"/>
</dbReference>
<gene>
    <name evidence="17" type="ORF">AKJ31_09000</name>
</gene>
<dbReference type="InterPro" id="IPR003594">
    <property type="entry name" value="HATPase_dom"/>
</dbReference>
<name>A0A0M0I1T4_9VIBR</name>
<evidence type="ECO:0000256" key="5">
    <source>
        <dbReference type="ARBA" id="ARBA00022553"/>
    </source>
</evidence>
<dbReference type="PATRIC" id="fig|171383.3.peg.1849"/>
<dbReference type="CDD" id="cd06225">
    <property type="entry name" value="HAMP"/>
    <property type="match status" value="1"/>
</dbReference>
<evidence type="ECO:0000256" key="13">
    <source>
        <dbReference type="ARBA" id="ARBA00023136"/>
    </source>
</evidence>
<dbReference type="EMBL" id="LHPI01000006">
    <property type="protein sequence ID" value="KOO08037.1"/>
    <property type="molecule type" value="Genomic_DNA"/>
</dbReference>
<dbReference type="GO" id="GO:0000155">
    <property type="term" value="F:phosphorelay sensor kinase activity"/>
    <property type="evidence" value="ECO:0007669"/>
    <property type="project" value="InterPro"/>
</dbReference>
<dbReference type="Pfam" id="PF00512">
    <property type="entry name" value="HisKA"/>
    <property type="match status" value="1"/>
</dbReference>
<dbReference type="InterPro" id="IPR050428">
    <property type="entry name" value="TCS_sensor_his_kinase"/>
</dbReference>
<dbReference type="InterPro" id="IPR036890">
    <property type="entry name" value="HATPase_C_sf"/>
</dbReference>
<keyword evidence="11 14" id="KW-1133">Transmembrane helix</keyword>
<protein>
    <recommendedName>
        <fullName evidence="14">Sensor protein</fullName>
        <ecNumber evidence="14">2.7.13.3</ecNumber>
    </recommendedName>
</protein>
<dbReference type="SMART" id="SM00388">
    <property type="entry name" value="HisKA"/>
    <property type="match status" value="1"/>
</dbReference>
<dbReference type="InterPro" id="IPR005467">
    <property type="entry name" value="His_kinase_dom"/>
</dbReference>
<evidence type="ECO:0000256" key="11">
    <source>
        <dbReference type="ARBA" id="ARBA00022989"/>
    </source>
</evidence>
<keyword evidence="12 14" id="KW-0902">Two-component regulatory system</keyword>
<evidence type="ECO:0000259" key="15">
    <source>
        <dbReference type="PROSITE" id="PS50109"/>
    </source>
</evidence>
<dbReference type="GO" id="GO:0005524">
    <property type="term" value="F:ATP binding"/>
    <property type="evidence" value="ECO:0007669"/>
    <property type="project" value="UniProtKB-KW"/>
</dbReference>
<comment type="subcellular location">
    <subcellularLocation>
        <location evidence="2">Cell inner membrane</location>
        <topology evidence="2">Multi-pass membrane protein</topology>
    </subcellularLocation>
</comment>
<dbReference type="SUPFAM" id="SSF47384">
    <property type="entry name" value="Homodimeric domain of signal transducing histidine kinase"/>
    <property type="match status" value="1"/>
</dbReference>
<dbReference type="CDD" id="cd00082">
    <property type="entry name" value="HisKA"/>
    <property type="match status" value="1"/>
</dbReference>
<feature type="transmembrane region" description="Helical" evidence="14">
    <location>
        <begin position="152"/>
        <end position="175"/>
    </location>
</feature>
<feature type="domain" description="Histidine kinase" evidence="15">
    <location>
        <begin position="237"/>
        <end position="451"/>
    </location>
</feature>
<evidence type="ECO:0000256" key="7">
    <source>
        <dbReference type="ARBA" id="ARBA00022692"/>
    </source>
</evidence>
<dbReference type="STRING" id="171383.AKJ31_09000"/>
<evidence type="ECO:0000256" key="1">
    <source>
        <dbReference type="ARBA" id="ARBA00000085"/>
    </source>
</evidence>
<dbReference type="PANTHER" id="PTHR45436:SF15">
    <property type="entry name" value="SENSOR HISTIDINE KINASE CUSS"/>
    <property type="match status" value="1"/>
</dbReference>
<keyword evidence="8 14" id="KW-0547">Nucleotide-binding</keyword>
<dbReference type="PRINTS" id="PR00344">
    <property type="entry name" value="BCTRLSENSOR"/>
</dbReference>
<evidence type="ECO:0000256" key="9">
    <source>
        <dbReference type="ARBA" id="ARBA00022777"/>
    </source>
</evidence>
<dbReference type="InterPro" id="IPR048590">
    <property type="entry name" value="CusS-like_sensor"/>
</dbReference>
<keyword evidence="10 14" id="KW-0067">ATP-binding</keyword>
<dbReference type="Gene3D" id="1.10.287.130">
    <property type="match status" value="1"/>
</dbReference>
<dbReference type="PROSITE" id="PS50885">
    <property type="entry name" value="HAMP"/>
    <property type="match status" value="1"/>
</dbReference>
<feature type="domain" description="HAMP" evidence="16">
    <location>
        <begin position="176"/>
        <end position="229"/>
    </location>
</feature>
<dbReference type="InterPro" id="IPR006290">
    <property type="entry name" value="CztS_silS_copS"/>
</dbReference>
<evidence type="ECO:0000313" key="18">
    <source>
        <dbReference type="Proteomes" id="UP000037530"/>
    </source>
</evidence>
<dbReference type="RefSeq" id="WP_053408770.1">
    <property type="nucleotide sequence ID" value="NZ_LHPI01000006.1"/>
</dbReference>
<dbReference type="InterPro" id="IPR036097">
    <property type="entry name" value="HisK_dim/P_sf"/>
</dbReference>
<dbReference type="InterPro" id="IPR003660">
    <property type="entry name" value="HAMP_dom"/>
</dbReference>
<reference evidence="18" key="1">
    <citation type="submission" date="2015-08" db="EMBL/GenBank/DDBJ databases">
        <title>Vibrio galatheae sp. nov., a novel member of the Vibrionaceae family isolated from the Solomon Islands.</title>
        <authorList>
            <person name="Giubergia S."/>
            <person name="Machado H."/>
            <person name="Mateiu R.V."/>
            <person name="Gram L."/>
        </authorList>
    </citation>
    <scope>NUCLEOTIDE SEQUENCE [LARGE SCALE GENOMIC DNA]</scope>
    <source>
        <strain evidence="18">DSM 19134</strain>
    </source>
</reference>
<dbReference type="AlphaFoldDB" id="A0A0M0I1T4"/>
<evidence type="ECO:0000256" key="3">
    <source>
        <dbReference type="ARBA" id="ARBA00022475"/>
    </source>
</evidence>
<dbReference type="Pfam" id="PF02518">
    <property type="entry name" value="HATPase_c"/>
    <property type="match status" value="1"/>
</dbReference>
<comment type="function">
    <text evidence="14">Member of a two-component regulatory system.</text>
</comment>
<evidence type="ECO:0000256" key="4">
    <source>
        <dbReference type="ARBA" id="ARBA00022519"/>
    </source>
</evidence>
<dbReference type="InterPro" id="IPR004358">
    <property type="entry name" value="Sig_transdc_His_kin-like_C"/>
</dbReference>
<evidence type="ECO:0000256" key="12">
    <source>
        <dbReference type="ARBA" id="ARBA00023012"/>
    </source>
</evidence>
<dbReference type="InterPro" id="IPR003661">
    <property type="entry name" value="HisK_dim/P_dom"/>
</dbReference>
<keyword evidence="6 14" id="KW-0808">Transferase</keyword>
<keyword evidence="13 14" id="KW-0472">Membrane</keyword>
<evidence type="ECO:0000256" key="10">
    <source>
        <dbReference type="ARBA" id="ARBA00022840"/>
    </source>
</evidence>